<protein>
    <recommendedName>
        <fullName evidence="1">Rad51-like C-terminal domain-containing protein</fullName>
    </recommendedName>
</protein>
<dbReference type="AlphaFoldDB" id="A0A133U567"/>
<evidence type="ECO:0000313" key="3">
    <source>
        <dbReference type="Proteomes" id="UP000070184"/>
    </source>
</evidence>
<keyword evidence="3" id="KW-1185">Reference proteome</keyword>
<reference evidence="2 3" key="1">
    <citation type="journal article" date="2016" name="Sci. Rep.">
        <title>Metabolic traits of an uncultured archaeal lineage -MSBL1- from brine pools of the Red Sea.</title>
        <authorList>
            <person name="Mwirichia R."/>
            <person name="Alam I."/>
            <person name="Rashid M."/>
            <person name="Vinu M."/>
            <person name="Ba-Alawi W."/>
            <person name="Anthony Kamau A."/>
            <person name="Kamanda Ngugi D."/>
            <person name="Goker M."/>
            <person name="Klenk H.P."/>
            <person name="Bajic V."/>
            <person name="Stingl U."/>
        </authorList>
    </citation>
    <scope>NUCLEOTIDE SEQUENCE [LARGE SCALE GENOMIC DNA]</scope>
    <source>
        <strain evidence="2">SCGC-AAA259B11</strain>
    </source>
</reference>
<comment type="caution">
    <text evidence="2">The sequence shown here is derived from an EMBL/GenBank/DDBJ whole genome shotgun (WGS) entry which is preliminary data.</text>
</comment>
<evidence type="ECO:0000259" key="1">
    <source>
        <dbReference type="Pfam" id="PF08423"/>
    </source>
</evidence>
<evidence type="ECO:0000313" key="2">
    <source>
        <dbReference type="EMBL" id="KXA89324.1"/>
    </source>
</evidence>
<proteinExistence type="predicted"/>
<dbReference type="InterPro" id="IPR013632">
    <property type="entry name" value="Rad51_C"/>
</dbReference>
<sequence length="205" mass="23514">MNGITSIYNLPHILSVKILHSYRKIDEDRQLLWLDGDNSFNPYLVSQIARSFKAEPEKILEKIQISRTFTCHQLSKLILEKLWHTVEKLKPELVVITGLPSIFAESDLCKREISRSFEPVLEELEKFRREERGLLMTSGTNSTGENVILPKLESLSDIILDVRKGGKEIVIEIGKDFSKSFGSSRIKVPEFESKSNMTLEEFTES</sequence>
<dbReference type="EMBL" id="LHXK01000042">
    <property type="protein sequence ID" value="KXA89324.1"/>
    <property type="molecule type" value="Genomic_DNA"/>
</dbReference>
<dbReference type="Proteomes" id="UP000070184">
    <property type="component" value="Unassembled WGS sequence"/>
</dbReference>
<name>A0A133U567_9EURY</name>
<gene>
    <name evidence="2" type="ORF">AKJ61_03135</name>
</gene>
<accession>A0A133U567</accession>
<dbReference type="InterPro" id="IPR027417">
    <property type="entry name" value="P-loop_NTPase"/>
</dbReference>
<dbReference type="Pfam" id="PF08423">
    <property type="entry name" value="Rad51"/>
    <property type="match status" value="1"/>
</dbReference>
<dbReference type="Gene3D" id="3.40.50.300">
    <property type="entry name" value="P-loop containing nucleotide triphosphate hydrolases"/>
    <property type="match status" value="1"/>
</dbReference>
<feature type="domain" description="Rad51-like C-terminal" evidence="1">
    <location>
        <begin position="10"/>
        <end position="103"/>
    </location>
</feature>
<organism evidence="2 3">
    <name type="scientific">candidate division MSBL1 archaeon SCGC-AAA259B11</name>
    <dbReference type="NCBI Taxonomy" id="1698260"/>
    <lineage>
        <taxon>Archaea</taxon>
        <taxon>Methanobacteriati</taxon>
        <taxon>Methanobacteriota</taxon>
        <taxon>candidate division MSBL1</taxon>
    </lineage>
</organism>
<dbReference type="SUPFAM" id="SSF52540">
    <property type="entry name" value="P-loop containing nucleoside triphosphate hydrolases"/>
    <property type="match status" value="1"/>
</dbReference>